<name>A0AAV5UE10_9BILA</name>
<evidence type="ECO:0000313" key="2">
    <source>
        <dbReference type="EMBL" id="GMT04555.1"/>
    </source>
</evidence>
<feature type="region of interest" description="Disordered" evidence="1">
    <location>
        <begin position="1"/>
        <end position="107"/>
    </location>
</feature>
<feature type="compositionally biased region" description="Low complexity" evidence="1">
    <location>
        <begin position="1"/>
        <end position="16"/>
    </location>
</feature>
<feature type="compositionally biased region" description="Low complexity" evidence="1">
    <location>
        <begin position="73"/>
        <end position="82"/>
    </location>
</feature>
<proteinExistence type="predicted"/>
<feature type="region of interest" description="Disordered" evidence="1">
    <location>
        <begin position="214"/>
        <end position="245"/>
    </location>
</feature>
<keyword evidence="3" id="KW-1185">Reference proteome</keyword>
<protein>
    <submittedName>
        <fullName evidence="2">Uncharacterized protein</fullName>
    </submittedName>
</protein>
<evidence type="ECO:0000313" key="3">
    <source>
        <dbReference type="Proteomes" id="UP001432027"/>
    </source>
</evidence>
<accession>A0AAV5UE10</accession>
<feature type="non-terminal residue" evidence="2">
    <location>
        <position position="1"/>
    </location>
</feature>
<gene>
    <name evidence="2" type="ORF">PENTCL1PPCAC_26729</name>
</gene>
<organism evidence="2 3">
    <name type="scientific">Pristionchus entomophagus</name>
    <dbReference type="NCBI Taxonomy" id="358040"/>
    <lineage>
        <taxon>Eukaryota</taxon>
        <taxon>Metazoa</taxon>
        <taxon>Ecdysozoa</taxon>
        <taxon>Nematoda</taxon>
        <taxon>Chromadorea</taxon>
        <taxon>Rhabditida</taxon>
        <taxon>Rhabditina</taxon>
        <taxon>Diplogasteromorpha</taxon>
        <taxon>Diplogasteroidea</taxon>
        <taxon>Neodiplogasteridae</taxon>
        <taxon>Pristionchus</taxon>
    </lineage>
</organism>
<comment type="caution">
    <text evidence="2">The sequence shown here is derived from an EMBL/GenBank/DDBJ whole genome shotgun (WGS) entry which is preliminary data.</text>
</comment>
<dbReference type="AlphaFoldDB" id="A0AAV5UE10"/>
<reference evidence="2" key="1">
    <citation type="submission" date="2023-10" db="EMBL/GenBank/DDBJ databases">
        <title>Genome assembly of Pristionchus species.</title>
        <authorList>
            <person name="Yoshida K."/>
            <person name="Sommer R.J."/>
        </authorList>
    </citation>
    <scope>NUCLEOTIDE SEQUENCE</scope>
    <source>
        <strain evidence="2">RS0144</strain>
    </source>
</reference>
<dbReference type="EMBL" id="BTSX01000006">
    <property type="protein sequence ID" value="GMT04555.1"/>
    <property type="molecule type" value="Genomic_DNA"/>
</dbReference>
<sequence>SLSFSSPPSLRQASSSRDARERKGRRRERLTSQMTTTIPRAARNRRREARRHRSLRARDLNPRWNRNPRKPRQPLLPRRNQQGDPRHPRPEESLTPTTPTTRRRVVEVPQVDRQLPSHQPQEEWLEHTTLITRHWPPWEEMRSARIRRSAEAVEADPRPRRAVEWRALMTPTTKRSPLLEEMPLARTRRSEAAEGVGGEGDDDTVPLQTQAAVGGDAFGADKKMVGGGGEPDPRPPQHKELSLALMTPTTKRWLLWVGTRSEQTRRWEEVEEGEEPSLSHLSIRRQ</sequence>
<evidence type="ECO:0000256" key="1">
    <source>
        <dbReference type="SAM" id="MobiDB-lite"/>
    </source>
</evidence>
<feature type="compositionally biased region" description="Basic and acidic residues" evidence="1">
    <location>
        <begin position="231"/>
        <end position="241"/>
    </location>
</feature>
<feature type="region of interest" description="Disordered" evidence="1">
    <location>
        <begin position="262"/>
        <end position="286"/>
    </location>
</feature>
<dbReference type="Proteomes" id="UP001432027">
    <property type="component" value="Unassembled WGS sequence"/>
</dbReference>
<feature type="compositionally biased region" description="Basic residues" evidence="1">
    <location>
        <begin position="42"/>
        <end position="55"/>
    </location>
</feature>